<gene>
    <name evidence="1" type="ORF">AWU65_23985</name>
</gene>
<dbReference type="OrthoDB" id="2889720at2"/>
<evidence type="ECO:0000313" key="2">
    <source>
        <dbReference type="Proteomes" id="UP000076796"/>
    </source>
</evidence>
<proteinExistence type="predicted"/>
<organism evidence="1 2">
    <name type="scientific">Paenibacillus glucanolyticus</name>
    <dbReference type="NCBI Taxonomy" id="59843"/>
    <lineage>
        <taxon>Bacteria</taxon>
        <taxon>Bacillati</taxon>
        <taxon>Bacillota</taxon>
        <taxon>Bacilli</taxon>
        <taxon>Bacillales</taxon>
        <taxon>Paenibacillaceae</taxon>
        <taxon>Paenibacillus</taxon>
    </lineage>
</organism>
<reference evidence="1" key="1">
    <citation type="journal article" date="2016" name="Genome Announc.">
        <title>Draft genomes of two strains of Paenibacillus glucanolyticus with capability to degrade lignocellulose.</title>
        <authorList>
            <person name="Mathews S.L."/>
            <person name="Pawlak J."/>
            <person name="Grunden A.M."/>
        </authorList>
    </citation>
    <scope>NUCLEOTIDE SEQUENCE [LARGE SCALE GENOMIC DNA]</scope>
    <source>
        <strain evidence="1">SLM1</strain>
    </source>
</reference>
<dbReference type="AlphaFoldDB" id="A0A163M659"/>
<evidence type="ECO:0000313" key="1">
    <source>
        <dbReference type="EMBL" id="KZS48776.1"/>
    </source>
</evidence>
<comment type="caution">
    <text evidence="1">The sequence shown here is derived from an EMBL/GenBank/DDBJ whole genome shotgun (WGS) entry which is preliminary data.</text>
</comment>
<dbReference type="GeneID" id="97555642"/>
<dbReference type="EMBL" id="LWMH01000001">
    <property type="protein sequence ID" value="KZS48776.1"/>
    <property type="molecule type" value="Genomic_DNA"/>
</dbReference>
<dbReference type="Proteomes" id="UP000076796">
    <property type="component" value="Unassembled WGS sequence"/>
</dbReference>
<keyword evidence="2" id="KW-1185">Reference proteome</keyword>
<dbReference type="RefSeq" id="WP_006210637.1">
    <property type="nucleotide sequence ID" value="NZ_CP147845.1"/>
</dbReference>
<accession>A0A163M659</accession>
<protein>
    <recommendedName>
        <fullName evidence="3">DUF2197 domain-containing protein</fullName>
    </recommendedName>
</protein>
<evidence type="ECO:0008006" key="3">
    <source>
        <dbReference type="Google" id="ProtNLM"/>
    </source>
</evidence>
<sequence length="68" mass="8133">MQEQIDGVFRFRSTCNSCRREFYVIEGTQAYDRVKRNFKGMHCCEDCKNRIELEARLLLGRRLLTGRD</sequence>
<name>A0A163M659_9BACL</name>